<dbReference type="Pfam" id="PF03098">
    <property type="entry name" value="An_peroxidase"/>
    <property type="match status" value="2"/>
</dbReference>
<sequence>MFSAYEKEAFIKAVAELLSNDERAQNSNYRIGESEFDFGFFQTKAILAGEDLDVRRTLTTDKFLKTLAKKLGKCELRNLLDGKCHANRTLSCCKGEQQIICNPYDPYRSYDGSCNNLDHPNWGKRGSALKHPFAPCYSDVVSKPARSKSGAPLPQNRKLIVELAEFLKQSGPKESSSLNMFMVFFMETVNSDMIGRANKRAHCPTKGFRGCRADGQDRSAFVSTLSNPLRVSPNDPYYGMFGVRCLNFSPQEKANDRCELKHVPERNMESSYLDLSSMYGEVPHYDANGKLPLFHCGATEPITNSEPIAVHFIAVSGLFSKLHNYCVDRVGCCPQSKGSVAERCRALTIGVYQKIVYEQLLPLLFGEELYNLAGFNCEYNPYEECAVSQVYKNGPGRFPHVWIPDQLAYKYQGKTQWRPLNEYFHNHESFDCTSTLAGALETPIETGRLVDAIVHKFYTTDGQRGTCMPCIDLARNRDSGLCPLVTYKHFIEQIAGEESKCYNTFEDLKDMFSPELVNFMAQHYEHPGDIDVLFSGLDRRAYPGANMPKLVSQSACLEFKRLKCTDRFFYTWNPNLGEGAKHLIEILDFTALYALFTEMDEVPLEPFLVDGPKVPASEVRKYLESVDYLYCQI</sequence>
<evidence type="ECO:0000313" key="4">
    <source>
        <dbReference type="Proteomes" id="UP000075881"/>
    </source>
</evidence>
<dbReference type="AlphaFoldDB" id="A0A182JY59"/>
<evidence type="ECO:0000256" key="2">
    <source>
        <dbReference type="PIRSR" id="PIRSR619791-2"/>
    </source>
</evidence>
<dbReference type="FunFam" id="1.10.640.10:FF:000036">
    <property type="entry name" value="AGAP013304-PA"/>
    <property type="match status" value="1"/>
</dbReference>
<accession>A0A182JY59</accession>
<evidence type="ECO:0008006" key="5">
    <source>
        <dbReference type="Google" id="ProtNLM"/>
    </source>
</evidence>
<organism evidence="3 4">
    <name type="scientific">Anopheles christyi</name>
    <dbReference type="NCBI Taxonomy" id="43041"/>
    <lineage>
        <taxon>Eukaryota</taxon>
        <taxon>Metazoa</taxon>
        <taxon>Ecdysozoa</taxon>
        <taxon>Arthropoda</taxon>
        <taxon>Hexapoda</taxon>
        <taxon>Insecta</taxon>
        <taxon>Pterygota</taxon>
        <taxon>Neoptera</taxon>
        <taxon>Endopterygota</taxon>
        <taxon>Diptera</taxon>
        <taxon>Nematocera</taxon>
        <taxon>Culicoidea</taxon>
        <taxon>Culicidae</taxon>
        <taxon>Anophelinae</taxon>
        <taxon>Anopheles</taxon>
    </lineage>
</organism>
<dbReference type="InterPro" id="IPR037120">
    <property type="entry name" value="Haem_peroxidase_sf_animal"/>
</dbReference>
<reference evidence="3" key="2">
    <citation type="submission" date="2020-05" db="UniProtKB">
        <authorList>
            <consortium name="EnsemblMetazoa"/>
        </authorList>
    </citation>
    <scope>IDENTIFICATION</scope>
    <source>
        <strain evidence="3">ACHKN1017</strain>
    </source>
</reference>
<dbReference type="GO" id="GO:0046872">
    <property type="term" value="F:metal ion binding"/>
    <property type="evidence" value="ECO:0007669"/>
    <property type="project" value="UniProtKB-KW"/>
</dbReference>
<protein>
    <recommendedName>
        <fullName evidence="5">Heme peroxidase 2</fullName>
    </recommendedName>
</protein>
<dbReference type="InterPro" id="IPR019791">
    <property type="entry name" value="Haem_peroxidase_animal"/>
</dbReference>
<dbReference type="InterPro" id="IPR010255">
    <property type="entry name" value="Haem_peroxidase_sf"/>
</dbReference>
<feature type="binding site" description="axial binding residue" evidence="2">
    <location>
        <position position="400"/>
    </location>
    <ligand>
        <name>heme b</name>
        <dbReference type="ChEBI" id="CHEBI:60344"/>
    </ligand>
    <ligandPart>
        <name>Fe</name>
        <dbReference type="ChEBI" id="CHEBI:18248"/>
    </ligandPart>
</feature>
<dbReference type="Proteomes" id="UP000075881">
    <property type="component" value="Unassembled WGS sequence"/>
</dbReference>
<dbReference type="SUPFAM" id="SSF48113">
    <property type="entry name" value="Heme-dependent peroxidases"/>
    <property type="match status" value="1"/>
</dbReference>
<keyword evidence="4" id="KW-1185">Reference proteome</keyword>
<evidence type="ECO:0000256" key="1">
    <source>
        <dbReference type="ARBA" id="ARBA00022559"/>
    </source>
</evidence>
<keyword evidence="2" id="KW-0349">Heme</keyword>
<dbReference type="PANTHER" id="PTHR11475:SF134">
    <property type="entry name" value="LD42267P"/>
    <property type="match status" value="1"/>
</dbReference>
<keyword evidence="1" id="KW-0560">Oxidoreductase</keyword>
<proteinExistence type="predicted"/>
<dbReference type="VEuPathDB" id="VectorBase:ACHR003441"/>
<keyword evidence="2" id="KW-0479">Metal-binding</keyword>
<dbReference type="PANTHER" id="PTHR11475">
    <property type="entry name" value="OXIDASE/PEROXIDASE"/>
    <property type="match status" value="1"/>
</dbReference>
<reference evidence="4" key="1">
    <citation type="submission" date="2013-03" db="EMBL/GenBank/DDBJ databases">
        <title>The Genome Sequence of Anopheles christyi ACHKN1017.</title>
        <authorList>
            <consortium name="The Broad Institute Genomics Platform"/>
            <person name="Neafsey D.E."/>
            <person name="Besansky N."/>
            <person name="Walker B."/>
            <person name="Young S.K."/>
            <person name="Zeng Q."/>
            <person name="Gargeya S."/>
            <person name="Fitzgerald M."/>
            <person name="Haas B."/>
            <person name="Abouelleil A."/>
            <person name="Allen A.W."/>
            <person name="Alvarado L."/>
            <person name="Arachchi H.M."/>
            <person name="Berlin A.M."/>
            <person name="Chapman S.B."/>
            <person name="Gainer-Dewar J."/>
            <person name="Goldberg J."/>
            <person name="Griggs A."/>
            <person name="Gujja S."/>
            <person name="Hansen M."/>
            <person name="Howarth C."/>
            <person name="Imamovic A."/>
            <person name="Ireland A."/>
            <person name="Larimer J."/>
            <person name="McCowan C."/>
            <person name="Murphy C."/>
            <person name="Pearson M."/>
            <person name="Poon T.W."/>
            <person name="Priest M."/>
            <person name="Roberts A."/>
            <person name="Saif S."/>
            <person name="Shea T."/>
            <person name="Sisk P."/>
            <person name="Sykes S."/>
            <person name="Wortman J."/>
            <person name="Nusbaum C."/>
            <person name="Birren B."/>
        </authorList>
    </citation>
    <scope>NUCLEOTIDE SEQUENCE [LARGE SCALE GENOMIC DNA]</scope>
    <source>
        <strain evidence="4">ACHKN1017</strain>
    </source>
</reference>
<dbReference type="Gene3D" id="1.10.640.10">
    <property type="entry name" value="Haem peroxidase domain superfamily, animal type"/>
    <property type="match status" value="1"/>
</dbReference>
<keyword evidence="1" id="KW-0575">Peroxidase</keyword>
<dbReference type="PROSITE" id="PS50292">
    <property type="entry name" value="PEROXIDASE_3"/>
    <property type="match status" value="1"/>
</dbReference>
<keyword evidence="2" id="KW-0408">Iron</keyword>
<evidence type="ECO:0000313" key="3">
    <source>
        <dbReference type="EnsemblMetazoa" id="ACHR003441-PA"/>
    </source>
</evidence>
<dbReference type="GO" id="GO:0006979">
    <property type="term" value="P:response to oxidative stress"/>
    <property type="evidence" value="ECO:0007669"/>
    <property type="project" value="InterPro"/>
</dbReference>
<name>A0A182JY59_9DIPT</name>
<dbReference type="EnsemblMetazoa" id="ACHR003441-RA">
    <property type="protein sequence ID" value="ACHR003441-PA"/>
    <property type="gene ID" value="ACHR003441"/>
</dbReference>
<dbReference type="STRING" id="43041.A0A182JY59"/>
<dbReference type="GO" id="GO:0020037">
    <property type="term" value="F:heme binding"/>
    <property type="evidence" value="ECO:0007669"/>
    <property type="project" value="InterPro"/>
</dbReference>
<dbReference type="GO" id="GO:0004601">
    <property type="term" value="F:peroxidase activity"/>
    <property type="evidence" value="ECO:0007669"/>
    <property type="project" value="UniProtKB-KW"/>
</dbReference>